<evidence type="ECO:0000313" key="4">
    <source>
        <dbReference type="EMBL" id="CAI8011553.1"/>
    </source>
</evidence>
<dbReference type="AlphaFoldDB" id="A0AA35RIY2"/>
<dbReference type="InterPro" id="IPR002173">
    <property type="entry name" value="Carboh/pur_kinase_PfkB_CS"/>
</dbReference>
<dbReference type="InterPro" id="IPR011611">
    <property type="entry name" value="PfkB_dom"/>
</dbReference>
<dbReference type="GO" id="GO:0033785">
    <property type="term" value="F:heptose 7-phosphate kinase activity"/>
    <property type="evidence" value="ECO:0007669"/>
    <property type="project" value="TreeGrafter"/>
</dbReference>
<dbReference type="Gene3D" id="3.40.1190.20">
    <property type="match status" value="1"/>
</dbReference>
<evidence type="ECO:0000313" key="5">
    <source>
        <dbReference type="Proteomes" id="UP001174909"/>
    </source>
</evidence>
<keyword evidence="1" id="KW-0808">Transferase</keyword>
<dbReference type="PANTHER" id="PTHR46969:SF1">
    <property type="entry name" value="BIFUNCTIONAL PROTEIN HLDE"/>
    <property type="match status" value="1"/>
</dbReference>
<organism evidence="4 5">
    <name type="scientific">Geodia barretti</name>
    <name type="common">Barrett's horny sponge</name>
    <dbReference type="NCBI Taxonomy" id="519541"/>
    <lineage>
        <taxon>Eukaryota</taxon>
        <taxon>Metazoa</taxon>
        <taxon>Porifera</taxon>
        <taxon>Demospongiae</taxon>
        <taxon>Heteroscleromorpha</taxon>
        <taxon>Tetractinellida</taxon>
        <taxon>Astrophorina</taxon>
        <taxon>Geodiidae</taxon>
        <taxon>Geodia</taxon>
    </lineage>
</organism>
<sequence length="269" mass="29395">MGEDGFGGTLLDCLQTNGCLTDFMIQVPEWVTPTYLKPIHRGYEGVETEGPRFDIENKSAMDEAVETTVIDALRECIPLVDGVIVGDQMPIENLGVVTNRVREELCELGLAFPDKIFFSDSRTRIGKYRNVIIKPNRFEAKRAVQPEWSGQEVDIEEARQCAVALAEQTQRTVYVTLGENGILVYSEGEFTHIPGIPIDDEIDPVGAGDSVSAGLVATLCSLRTSQAEASIEAAYVGNLVASITVTKIGTTGTASPEEILQRHQDYVKL</sequence>
<name>A0AA35RIY2_GEOBA</name>
<dbReference type="EMBL" id="CASHTH010001108">
    <property type="protein sequence ID" value="CAI8011553.1"/>
    <property type="molecule type" value="Genomic_DNA"/>
</dbReference>
<keyword evidence="2" id="KW-0418">Kinase</keyword>
<proteinExistence type="predicted"/>
<dbReference type="GO" id="GO:0033786">
    <property type="term" value="F:heptose-1-phosphate adenylyltransferase activity"/>
    <property type="evidence" value="ECO:0007669"/>
    <property type="project" value="TreeGrafter"/>
</dbReference>
<evidence type="ECO:0000259" key="3">
    <source>
        <dbReference type="Pfam" id="PF00294"/>
    </source>
</evidence>
<dbReference type="PROSITE" id="PS00584">
    <property type="entry name" value="PFKB_KINASES_2"/>
    <property type="match status" value="1"/>
</dbReference>
<gene>
    <name evidence="4" type="ORF">GBAR_LOCUS7443</name>
</gene>
<dbReference type="Pfam" id="PF00294">
    <property type="entry name" value="PfkB"/>
    <property type="match status" value="1"/>
</dbReference>
<accession>A0AA35RIY2</accession>
<comment type="caution">
    <text evidence="4">The sequence shown here is derived from an EMBL/GenBank/DDBJ whole genome shotgun (WGS) entry which is preliminary data.</text>
</comment>
<dbReference type="PANTHER" id="PTHR46969">
    <property type="entry name" value="BIFUNCTIONAL PROTEIN HLDE"/>
    <property type="match status" value="1"/>
</dbReference>
<reference evidence="4" key="1">
    <citation type="submission" date="2023-03" db="EMBL/GenBank/DDBJ databases">
        <authorList>
            <person name="Steffen K."/>
            <person name="Cardenas P."/>
        </authorList>
    </citation>
    <scope>NUCLEOTIDE SEQUENCE</scope>
</reference>
<feature type="domain" description="Carbohydrate kinase PfkB" evidence="3">
    <location>
        <begin position="132"/>
        <end position="253"/>
    </location>
</feature>
<dbReference type="Proteomes" id="UP001174909">
    <property type="component" value="Unassembled WGS sequence"/>
</dbReference>
<evidence type="ECO:0000256" key="1">
    <source>
        <dbReference type="ARBA" id="ARBA00022679"/>
    </source>
</evidence>
<dbReference type="InterPro" id="IPR029056">
    <property type="entry name" value="Ribokinase-like"/>
</dbReference>
<evidence type="ECO:0000256" key="2">
    <source>
        <dbReference type="ARBA" id="ARBA00022777"/>
    </source>
</evidence>
<keyword evidence="5" id="KW-1185">Reference proteome</keyword>
<dbReference type="GO" id="GO:0005829">
    <property type="term" value="C:cytosol"/>
    <property type="evidence" value="ECO:0007669"/>
    <property type="project" value="TreeGrafter"/>
</dbReference>
<protein>
    <submittedName>
        <fullName evidence="4">Bifunctional protein HldE</fullName>
    </submittedName>
</protein>
<dbReference type="SUPFAM" id="SSF53613">
    <property type="entry name" value="Ribokinase-like"/>
    <property type="match status" value="1"/>
</dbReference>